<feature type="region of interest" description="Disordered" evidence="7">
    <location>
        <begin position="157"/>
        <end position="178"/>
    </location>
</feature>
<evidence type="ECO:0000256" key="1">
    <source>
        <dbReference type="ARBA" id="ARBA00004123"/>
    </source>
</evidence>
<dbReference type="Gene3D" id="1.10.10.60">
    <property type="entry name" value="Homeodomain-like"/>
    <property type="match status" value="2"/>
</dbReference>
<feature type="region of interest" description="Disordered" evidence="7">
    <location>
        <begin position="1"/>
        <end position="29"/>
    </location>
</feature>
<dbReference type="Pfam" id="PF00249">
    <property type="entry name" value="Myb_DNA-binding"/>
    <property type="match status" value="2"/>
</dbReference>
<evidence type="ECO:0000256" key="3">
    <source>
        <dbReference type="ARBA" id="ARBA00023015"/>
    </source>
</evidence>
<evidence type="ECO:0000256" key="2">
    <source>
        <dbReference type="ARBA" id="ARBA00022737"/>
    </source>
</evidence>
<dbReference type="SMART" id="SM00717">
    <property type="entry name" value="SANT"/>
    <property type="match status" value="2"/>
</dbReference>
<feature type="region of interest" description="Disordered" evidence="7">
    <location>
        <begin position="390"/>
        <end position="413"/>
    </location>
</feature>
<dbReference type="PROSITE" id="PS50090">
    <property type="entry name" value="MYB_LIKE"/>
    <property type="match status" value="2"/>
</dbReference>
<name>A0A2G9I5U8_9LAMI</name>
<accession>A0A2G9I5U8</accession>
<dbReference type="GO" id="GO:0005634">
    <property type="term" value="C:nucleus"/>
    <property type="evidence" value="ECO:0007669"/>
    <property type="project" value="UniProtKB-SubCell"/>
</dbReference>
<keyword evidence="11" id="KW-1185">Reference proteome</keyword>
<evidence type="ECO:0000256" key="4">
    <source>
        <dbReference type="ARBA" id="ARBA00023125"/>
    </source>
</evidence>
<keyword evidence="6" id="KW-0539">Nucleus</keyword>
<proteinExistence type="predicted"/>
<dbReference type="OrthoDB" id="2143914at2759"/>
<sequence length="1063" mass="119543">MEGTDDNRMEPELQTTTAQGGYVKEATTKRSADGLEPGVLVYKKGAWSKEEDEKLRKAVEEYGVRNWVTIEKFSGLARPAKNCRLRWLNYLRPNLKKYPFTLEEEKLILHLHSKYGNSWSRIASKLPGRSDNEIKNFWHKRAKKCQKQHLPIYPTREERRQSHIRDEPTADDNYFPSYPNHILPSTSVQLADTPRDASSMIHSPQTLISTSQRPELTQKTTPSPNTPTSQNFQLSPHQKNQSSSIAFFIPLIEPPILSSPQGRFKRFSTPQNQLSTSVSVLQHSITNTSDFQPQHSSLQMQRSSPNTPTSQNFQLSPHQKNQSSSSAFFIPLIEPPILSSPQGRFKRFSTPQNQLSTSVSVLQHSITNTSDFQPQHSSLQMQRSLIMESPTSPLKLNSSPGVSQQTIGSPGPSLSPLSPLILRLSSIPLPSESNLSIPNSSNVPLNSLTPAVQFASPIEPMTVDTDKVIPQYSTLKTNPPLVPFDMLETEKRNSSMHEVVFDTNLEIMEELREAQAKVRFLKKKLRQRRILKETNVEKLSTRKEYFLSENLETTNLYGRELGTQVPLDENSSQITTKESFSSTSSRQDSKKVLRIGSDIRLSKLPETENFESIVSKKVTAQDETYIENPESLQRGEDSHSLGEIFKIKNAMNLQEVRHSINLMDHPNSQNTMNGLNLDSWNNMLCPFQVPTIGKFLNGRSTLESLFIESSTPLQESFFKGDMFSQNSGIEQSLTNGFGTIYHQGTTTTLVKPDDDPGKFGYLQPDEGGYFGDNFKQENTSLMDGNLATPISSDGNLLLHHCPTTGLQEPSCLVSELMMEYESSGNSIHSSKLCESSLLLPQCSTTNFLDSNYLVSKQVLGQESLQGKQFSFQTSKGGNSNETSELCESIFLLDHYPAINMMDTKCLVGFDNKCPLGEQYTLQTTACGHYHGDLKTNCISRETSRQEHSQEESLIEGLLVENLWPEEQMVPQDQAFLPNRSNLAVNPSGLTHLTKSKNWNNESYCGDAEIQNGEHDHEHDHVNTSVQPLEWYNNCNTIRDEFDMGLSLHVTSTSQPILTIADYI</sequence>
<feature type="compositionally biased region" description="Polar residues" evidence="7">
    <location>
        <begin position="390"/>
        <end position="406"/>
    </location>
</feature>
<keyword evidence="4" id="KW-0238">DNA-binding</keyword>
<gene>
    <name evidence="10" type="ORF">CDL12_02146</name>
</gene>
<feature type="compositionally biased region" description="Polar residues" evidence="7">
    <location>
        <begin position="205"/>
        <end position="215"/>
    </location>
</feature>
<evidence type="ECO:0000259" key="9">
    <source>
        <dbReference type="PROSITE" id="PS51294"/>
    </source>
</evidence>
<feature type="domain" description="Myb-like" evidence="8">
    <location>
        <begin position="92"/>
        <end position="142"/>
    </location>
</feature>
<keyword evidence="3" id="KW-0805">Transcription regulation</keyword>
<evidence type="ECO:0000259" key="8">
    <source>
        <dbReference type="PROSITE" id="PS50090"/>
    </source>
</evidence>
<feature type="compositionally biased region" description="Low complexity" evidence="7">
    <location>
        <begin position="217"/>
        <end position="231"/>
    </location>
</feature>
<feature type="compositionally biased region" description="Basic and acidic residues" evidence="7">
    <location>
        <begin position="1"/>
        <end position="11"/>
    </location>
</feature>
<reference evidence="11" key="1">
    <citation type="journal article" date="2018" name="Gigascience">
        <title>Genome assembly of the Pink Ipe (Handroanthus impetiginosus, Bignoniaceae), a highly valued, ecologically keystone Neotropical timber forest tree.</title>
        <authorList>
            <person name="Silva-Junior O.B."/>
            <person name="Grattapaglia D."/>
            <person name="Novaes E."/>
            <person name="Collevatti R.G."/>
        </authorList>
    </citation>
    <scope>NUCLEOTIDE SEQUENCE [LARGE SCALE GENOMIC DNA]</scope>
    <source>
        <strain evidence="11">cv. UFG-1</strain>
    </source>
</reference>
<keyword evidence="5" id="KW-0804">Transcription</keyword>
<dbReference type="EMBL" id="NKXS01000306">
    <property type="protein sequence ID" value="PIN25114.1"/>
    <property type="molecule type" value="Genomic_DNA"/>
</dbReference>
<feature type="region of interest" description="Disordered" evidence="7">
    <location>
        <begin position="205"/>
        <end position="239"/>
    </location>
</feature>
<dbReference type="SUPFAM" id="SSF46689">
    <property type="entry name" value="Homeodomain-like"/>
    <property type="match status" value="1"/>
</dbReference>
<dbReference type="InterPro" id="IPR009057">
    <property type="entry name" value="Homeodomain-like_sf"/>
</dbReference>
<dbReference type="STRING" id="429701.A0A2G9I5U8"/>
<feature type="domain" description="HTH myb-type" evidence="9">
    <location>
        <begin position="96"/>
        <end position="146"/>
    </location>
</feature>
<dbReference type="InterPro" id="IPR001005">
    <property type="entry name" value="SANT/Myb"/>
</dbReference>
<dbReference type="CDD" id="cd00167">
    <property type="entry name" value="SANT"/>
    <property type="match status" value="2"/>
</dbReference>
<feature type="compositionally biased region" description="Basic and acidic residues" evidence="7">
    <location>
        <begin position="157"/>
        <end position="168"/>
    </location>
</feature>
<evidence type="ECO:0000256" key="7">
    <source>
        <dbReference type="SAM" id="MobiDB-lite"/>
    </source>
</evidence>
<dbReference type="PANTHER" id="PTHR47995">
    <property type="entry name" value="TRANSCRIPTION FACTOR MYB33-RELATED"/>
    <property type="match status" value="1"/>
</dbReference>
<feature type="domain" description="HTH myb-type" evidence="9">
    <location>
        <begin position="43"/>
        <end position="95"/>
    </location>
</feature>
<dbReference type="GO" id="GO:0003677">
    <property type="term" value="F:DNA binding"/>
    <property type="evidence" value="ECO:0007669"/>
    <property type="project" value="UniProtKB-KW"/>
</dbReference>
<feature type="region of interest" description="Disordered" evidence="7">
    <location>
        <begin position="288"/>
        <end position="321"/>
    </location>
</feature>
<dbReference type="Proteomes" id="UP000231279">
    <property type="component" value="Unassembled WGS sequence"/>
</dbReference>
<evidence type="ECO:0000256" key="6">
    <source>
        <dbReference type="ARBA" id="ARBA00023242"/>
    </source>
</evidence>
<keyword evidence="2" id="KW-0677">Repeat</keyword>
<evidence type="ECO:0000256" key="5">
    <source>
        <dbReference type="ARBA" id="ARBA00023163"/>
    </source>
</evidence>
<comment type="subcellular location">
    <subcellularLocation>
        <location evidence="1">Nucleus</location>
    </subcellularLocation>
</comment>
<evidence type="ECO:0000313" key="11">
    <source>
        <dbReference type="Proteomes" id="UP000231279"/>
    </source>
</evidence>
<comment type="caution">
    <text evidence="10">The sequence shown here is derived from an EMBL/GenBank/DDBJ whole genome shotgun (WGS) entry which is preliminary data.</text>
</comment>
<protein>
    <submittedName>
        <fullName evidence="10">Transcription factor, Myb superfamily</fullName>
    </submittedName>
</protein>
<organism evidence="10 11">
    <name type="scientific">Handroanthus impetiginosus</name>
    <dbReference type="NCBI Taxonomy" id="429701"/>
    <lineage>
        <taxon>Eukaryota</taxon>
        <taxon>Viridiplantae</taxon>
        <taxon>Streptophyta</taxon>
        <taxon>Embryophyta</taxon>
        <taxon>Tracheophyta</taxon>
        <taxon>Spermatophyta</taxon>
        <taxon>Magnoliopsida</taxon>
        <taxon>eudicotyledons</taxon>
        <taxon>Gunneridae</taxon>
        <taxon>Pentapetalae</taxon>
        <taxon>asterids</taxon>
        <taxon>lamiids</taxon>
        <taxon>Lamiales</taxon>
        <taxon>Bignoniaceae</taxon>
        <taxon>Crescentiina</taxon>
        <taxon>Tabebuia alliance</taxon>
        <taxon>Handroanthus</taxon>
    </lineage>
</organism>
<feature type="domain" description="Myb-like" evidence="8">
    <location>
        <begin position="43"/>
        <end position="91"/>
    </location>
</feature>
<dbReference type="AlphaFoldDB" id="A0A2G9I5U8"/>
<dbReference type="PANTHER" id="PTHR47995:SF18">
    <property type="entry name" value="TRANSCRIPTION FACTOR MYB65"/>
    <property type="match status" value="1"/>
</dbReference>
<dbReference type="InterPro" id="IPR017930">
    <property type="entry name" value="Myb_dom"/>
</dbReference>
<dbReference type="PROSITE" id="PS51294">
    <property type="entry name" value="HTH_MYB"/>
    <property type="match status" value="2"/>
</dbReference>
<evidence type="ECO:0000313" key="10">
    <source>
        <dbReference type="EMBL" id="PIN25114.1"/>
    </source>
</evidence>